<keyword evidence="5" id="KW-0479">Metal-binding</keyword>
<evidence type="ECO:0000256" key="3">
    <source>
        <dbReference type="ARBA" id="ARBA00022679"/>
    </source>
</evidence>
<keyword evidence="3" id="KW-0808">Transferase</keyword>
<keyword evidence="7" id="KW-0411">Iron-sulfur</keyword>
<evidence type="ECO:0000256" key="1">
    <source>
        <dbReference type="ARBA" id="ARBA00001966"/>
    </source>
</evidence>
<dbReference type="CDD" id="cd02068">
    <property type="entry name" value="radical_SAM_B12_BD"/>
    <property type="match status" value="1"/>
</dbReference>
<dbReference type="InterPro" id="IPR006158">
    <property type="entry name" value="Cobalamin-bd"/>
</dbReference>
<dbReference type="GO" id="GO:0031419">
    <property type="term" value="F:cobalamin binding"/>
    <property type="evidence" value="ECO:0007669"/>
    <property type="project" value="InterPro"/>
</dbReference>
<dbReference type="SFLD" id="SFLDG01123">
    <property type="entry name" value="methyltransferase_(Class_B)"/>
    <property type="match status" value="1"/>
</dbReference>
<dbReference type="STRING" id="1437059.A6A05_00660"/>
<dbReference type="GO" id="GO:0003824">
    <property type="term" value="F:catalytic activity"/>
    <property type="evidence" value="ECO:0007669"/>
    <property type="project" value="InterPro"/>
</dbReference>
<dbReference type="InterPro" id="IPR007197">
    <property type="entry name" value="rSAM"/>
</dbReference>
<dbReference type="InterPro" id="IPR051198">
    <property type="entry name" value="BchE-like"/>
</dbReference>
<protein>
    <submittedName>
        <fullName evidence="10">Uncharacterized protein</fullName>
    </submittedName>
</protein>
<dbReference type="InterPro" id="IPR006638">
    <property type="entry name" value="Elp3/MiaA/NifB-like_rSAM"/>
</dbReference>
<dbReference type="CDD" id="cd01335">
    <property type="entry name" value="Radical_SAM"/>
    <property type="match status" value="1"/>
</dbReference>
<feature type="domain" description="Radical SAM core" evidence="9">
    <location>
        <begin position="220"/>
        <end position="438"/>
    </location>
</feature>
<evidence type="ECO:0000256" key="5">
    <source>
        <dbReference type="ARBA" id="ARBA00022723"/>
    </source>
</evidence>
<proteinExistence type="predicted"/>
<keyword evidence="4" id="KW-0949">S-adenosyl-L-methionine</keyword>
<dbReference type="SFLD" id="SFLDS00029">
    <property type="entry name" value="Radical_SAM"/>
    <property type="match status" value="1"/>
</dbReference>
<dbReference type="Gene3D" id="3.40.50.280">
    <property type="entry name" value="Cobalamin-binding domain"/>
    <property type="match status" value="1"/>
</dbReference>
<dbReference type="InterPro" id="IPR023404">
    <property type="entry name" value="rSAM_horseshoe"/>
</dbReference>
<dbReference type="PROSITE" id="PS51332">
    <property type="entry name" value="B12_BINDING"/>
    <property type="match status" value="1"/>
</dbReference>
<comment type="cofactor">
    <cofactor evidence="1">
        <name>[4Fe-4S] cluster</name>
        <dbReference type="ChEBI" id="CHEBI:49883"/>
    </cofactor>
</comment>
<keyword evidence="11" id="KW-1185">Reference proteome</keyword>
<dbReference type="AlphaFoldDB" id="A0A178MYK3"/>
<keyword evidence="2" id="KW-0489">Methyltransferase</keyword>
<organism evidence="10 11">
    <name type="scientific">Magnetospirillum moscoviense</name>
    <dbReference type="NCBI Taxonomy" id="1437059"/>
    <lineage>
        <taxon>Bacteria</taxon>
        <taxon>Pseudomonadati</taxon>
        <taxon>Pseudomonadota</taxon>
        <taxon>Alphaproteobacteria</taxon>
        <taxon>Rhodospirillales</taxon>
        <taxon>Rhodospirillaceae</taxon>
        <taxon>Magnetospirillum</taxon>
    </lineage>
</organism>
<evidence type="ECO:0000313" key="10">
    <source>
        <dbReference type="EMBL" id="OAN55105.1"/>
    </source>
</evidence>
<accession>A0A178MYK3</accession>
<feature type="domain" description="B12-binding" evidence="8">
    <location>
        <begin position="27"/>
        <end position="161"/>
    </location>
</feature>
<dbReference type="SUPFAM" id="SSF102114">
    <property type="entry name" value="Radical SAM enzymes"/>
    <property type="match status" value="1"/>
</dbReference>
<dbReference type="Proteomes" id="UP000078543">
    <property type="component" value="Unassembled WGS sequence"/>
</dbReference>
<dbReference type="Gene3D" id="3.80.30.20">
    <property type="entry name" value="tm_1862 like domain"/>
    <property type="match status" value="1"/>
</dbReference>
<keyword evidence="6" id="KW-0408">Iron</keyword>
<dbReference type="GO" id="GO:0046872">
    <property type="term" value="F:metal ion binding"/>
    <property type="evidence" value="ECO:0007669"/>
    <property type="project" value="UniProtKB-KW"/>
</dbReference>
<evidence type="ECO:0000259" key="8">
    <source>
        <dbReference type="PROSITE" id="PS51332"/>
    </source>
</evidence>
<dbReference type="InterPro" id="IPR034466">
    <property type="entry name" value="Methyltransferase_Class_B"/>
</dbReference>
<dbReference type="SFLD" id="SFLDG01082">
    <property type="entry name" value="B12-binding_domain_containing"/>
    <property type="match status" value="1"/>
</dbReference>
<dbReference type="PROSITE" id="PS51918">
    <property type="entry name" value="RADICAL_SAM"/>
    <property type="match status" value="1"/>
</dbReference>
<evidence type="ECO:0000256" key="2">
    <source>
        <dbReference type="ARBA" id="ARBA00022603"/>
    </source>
</evidence>
<comment type="caution">
    <text evidence="10">The sequence shown here is derived from an EMBL/GenBank/DDBJ whole genome shotgun (WGS) entry which is preliminary data.</text>
</comment>
<dbReference type="PANTHER" id="PTHR43409">
    <property type="entry name" value="ANAEROBIC MAGNESIUM-PROTOPORPHYRIN IX MONOMETHYL ESTER CYCLASE-RELATED"/>
    <property type="match status" value="1"/>
</dbReference>
<reference evidence="10 11" key="1">
    <citation type="submission" date="2016-04" db="EMBL/GenBank/DDBJ databases">
        <title>Draft genome sequence of freshwater magnetotactic bacteria Magnetospirillum marisnigri SP-1 and Magnetospirillum moscoviense BB-1.</title>
        <authorList>
            <person name="Koziaeva V."/>
            <person name="Dziuba M.V."/>
            <person name="Ivanov T.M."/>
            <person name="Kuznetsov B."/>
            <person name="Grouzdev D.S."/>
        </authorList>
    </citation>
    <scope>NUCLEOTIDE SEQUENCE [LARGE SCALE GENOMIC DNA]</scope>
    <source>
        <strain evidence="10 11">BB-1</strain>
    </source>
</reference>
<sequence length="498" mass="57015">MESMKILMINPPDENTVIENPDSHSEDGTFLEADDFGEFPPLGMLYVLSYLEKNTSGHELHFIDCIAQGIRQAAIPKLIEDIRPDVVGITSFTISLVDCCKVAETVRRIVPHAHICLGGHHPIAYPFEAAQLPQFDSIVVGEGEYAFTALVNALEADEDITKILGVYTRESIAEWQDQQFRDKRFLARVSVPPAYVEDVDALPPVSRKWIRHLRYQSILGVTADMATILSSRGCPYLCTFCDVPYKRYRQRSHEKVVDEIEECLAMGYKEFRFYDDLFNITPKKIIEFCDELDRRGLKIEWEFRGRVNTVTYDSLKRAKQSGLRMISFGVETGSDEGLKALKKGTNTEKVRNAFRWCRELGILTVADYIIGLPHERSPADVRANIDFLVGLDPDYAQVSVLKLYPNTEMYDQAVAKGIVAPGRWQGFALNPHRGFVVDHWTEFMDLDTLIGLQKWAYRRFYLRPRYIVRSAFNTRSFYEFYSKAKGAMKILKANRRVA</sequence>
<dbReference type="SMART" id="SM00729">
    <property type="entry name" value="Elp3"/>
    <property type="match status" value="1"/>
</dbReference>
<name>A0A178MYK3_9PROT</name>
<evidence type="ECO:0000256" key="6">
    <source>
        <dbReference type="ARBA" id="ARBA00023004"/>
    </source>
</evidence>
<dbReference type="PANTHER" id="PTHR43409:SF7">
    <property type="entry name" value="BLL1977 PROTEIN"/>
    <property type="match status" value="1"/>
</dbReference>
<dbReference type="Pfam" id="PF04055">
    <property type="entry name" value="Radical_SAM"/>
    <property type="match status" value="1"/>
</dbReference>
<dbReference type="GO" id="GO:0051539">
    <property type="term" value="F:4 iron, 4 sulfur cluster binding"/>
    <property type="evidence" value="ECO:0007669"/>
    <property type="project" value="UniProtKB-KW"/>
</dbReference>
<evidence type="ECO:0000256" key="7">
    <source>
        <dbReference type="ARBA" id="ARBA00023014"/>
    </source>
</evidence>
<evidence type="ECO:0000313" key="11">
    <source>
        <dbReference type="Proteomes" id="UP000078543"/>
    </source>
</evidence>
<dbReference type="Pfam" id="PF02310">
    <property type="entry name" value="B12-binding"/>
    <property type="match status" value="1"/>
</dbReference>
<dbReference type="EMBL" id="LWQU01000104">
    <property type="protein sequence ID" value="OAN55105.1"/>
    <property type="molecule type" value="Genomic_DNA"/>
</dbReference>
<dbReference type="InterPro" id="IPR058240">
    <property type="entry name" value="rSAM_sf"/>
</dbReference>
<gene>
    <name evidence="10" type="ORF">A6A05_00660</name>
</gene>
<evidence type="ECO:0000256" key="4">
    <source>
        <dbReference type="ARBA" id="ARBA00022691"/>
    </source>
</evidence>
<evidence type="ECO:0000259" key="9">
    <source>
        <dbReference type="PROSITE" id="PS51918"/>
    </source>
</evidence>